<dbReference type="InterPro" id="IPR017972">
    <property type="entry name" value="Cyt_P450_CS"/>
</dbReference>
<dbReference type="PANTHER" id="PTHR46696:SF1">
    <property type="entry name" value="CYTOCHROME P450 YJIB-RELATED"/>
    <property type="match status" value="1"/>
</dbReference>
<protein>
    <submittedName>
        <fullName evidence="8">Cytochrome P450</fullName>
    </submittedName>
</protein>
<gene>
    <name evidence="8" type="ORF">FHX42_002327</name>
</gene>
<comment type="similarity">
    <text evidence="1 7">Belongs to the cytochrome P450 family.</text>
</comment>
<organism evidence="8 9">
    <name type="scientific">Halosaccharopolyspora lacisalsi</name>
    <dbReference type="NCBI Taxonomy" id="1000566"/>
    <lineage>
        <taxon>Bacteria</taxon>
        <taxon>Bacillati</taxon>
        <taxon>Actinomycetota</taxon>
        <taxon>Actinomycetes</taxon>
        <taxon>Pseudonocardiales</taxon>
        <taxon>Pseudonocardiaceae</taxon>
        <taxon>Halosaccharopolyspora</taxon>
    </lineage>
</organism>
<keyword evidence="3 7" id="KW-0479">Metal-binding</keyword>
<evidence type="ECO:0000256" key="7">
    <source>
        <dbReference type="RuleBase" id="RU000461"/>
    </source>
</evidence>
<dbReference type="InterPro" id="IPR036396">
    <property type="entry name" value="Cyt_P450_sf"/>
</dbReference>
<dbReference type="InterPro" id="IPR001128">
    <property type="entry name" value="Cyt_P450"/>
</dbReference>
<sequence length="404" mass="45060">MEQPSCPYTLNSRDPHEDAARLRRHGSATRVRLPGGVTAWSVTDHRWLRELLADPRVSKDPRQHWPSWQRGDIPQDWALASWVAVRNMFTAHGADHRRLRSLVSTAFTPRRVAALRPAVEELTTGLLDELATTPPGRRVDLREAFAYPLPISVICRLFGVPDQARPRLRRVVDSVFDTSSSPEQVRATQQELTALLTELIDDKRRNPADDLTSALLNARDDEAGKLDEQELIDTLILLIGAGHETTVNLLDHAITAMLCHDDQLALVRDGRVSWEAVITETLRWQAPLANVPLRYAVEDIDVGDVVIPRGEPILAGYAAAGRDPVRYDDPDDFDVTRDDNTDHLAFGHGPHYCLGAPLARLEAEIALPALFDRFPALRLAVRPEELEPTEGFIANGHRALPVTL</sequence>
<dbReference type="PANTHER" id="PTHR46696">
    <property type="entry name" value="P450, PUTATIVE (EUROFUNG)-RELATED"/>
    <property type="match status" value="1"/>
</dbReference>
<dbReference type="CDD" id="cd11029">
    <property type="entry name" value="CYP107-like"/>
    <property type="match status" value="1"/>
</dbReference>
<dbReference type="RefSeq" id="WP_182544149.1">
    <property type="nucleotide sequence ID" value="NZ_JACGWZ010000002.1"/>
</dbReference>
<dbReference type="Gene3D" id="1.10.630.10">
    <property type="entry name" value="Cytochrome P450"/>
    <property type="match status" value="1"/>
</dbReference>
<keyword evidence="4 7" id="KW-0560">Oxidoreductase</keyword>
<comment type="caution">
    <text evidence="8">The sequence shown here is derived from an EMBL/GenBank/DDBJ whole genome shotgun (WGS) entry which is preliminary data.</text>
</comment>
<keyword evidence="6 7" id="KW-0503">Monooxygenase</keyword>
<keyword evidence="2 7" id="KW-0349">Heme</keyword>
<evidence type="ECO:0000256" key="3">
    <source>
        <dbReference type="ARBA" id="ARBA00022723"/>
    </source>
</evidence>
<dbReference type="GO" id="GO:0004497">
    <property type="term" value="F:monooxygenase activity"/>
    <property type="evidence" value="ECO:0007669"/>
    <property type="project" value="UniProtKB-KW"/>
</dbReference>
<evidence type="ECO:0000256" key="1">
    <source>
        <dbReference type="ARBA" id="ARBA00010617"/>
    </source>
</evidence>
<proteinExistence type="inferred from homology"/>
<name>A0A839DVQ0_9PSEU</name>
<dbReference type="PRINTS" id="PR00359">
    <property type="entry name" value="BP450"/>
</dbReference>
<evidence type="ECO:0000256" key="4">
    <source>
        <dbReference type="ARBA" id="ARBA00023002"/>
    </source>
</evidence>
<evidence type="ECO:0000256" key="6">
    <source>
        <dbReference type="ARBA" id="ARBA00023033"/>
    </source>
</evidence>
<dbReference type="SUPFAM" id="SSF48264">
    <property type="entry name" value="Cytochrome P450"/>
    <property type="match status" value="1"/>
</dbReference>
<dbReference type="GO" id="GO:0020037">
    <property type="term" value="F:heme binding"/>
    <property type="evidence" value="ECO:0007669"/>
    <property type="project" value="InterPro"/>
</dbReference>
<dbReference type="InterPro" id="IPR002397">
    <property type="entry name" value="Cyt_P450_B"/>
</dbReference>
<dbReference type="AlphaFoldDB" id="A0A839DVQ0"/>
<evidence type="ECO:0000256" key="2">
    <source>
        <dbReference type="ARBA" id="ARBA00022617"/>
    </source>
</evidence>
<evidence type="ECO:0000313" key="9">
    <source>
        <dbReference type="Proteomes" id="UP000569329"/>
    </source>
</evidence>
<dbReference type="EMBL" id="JACGWZ010000002">
    <property type="protein sequence ID" value="MBA8824980.1"/>
    <property type="molecule type" value="Genomic_DNA"/>
</dbReference>
<dbReference type="GO" id="GO:0016705">
    <property type="term" value="F:oxidoreductase activity, acting on paired donors, with incorporation or reduction of molecular oxygen"/>
    <property type="evidence" value="ECO:0007669"/>
    <property type="project" value="InterPro"/>
</dbReference>
<dbReference type="Proteomes" id="UP000569329">
    <property type="component" value="Unassembled WGS sequence"/>
</dbReference>
<dbReference type="PRINTS" id="PR00385">
    <property type="entry name" value="P450"/>
</dbReference>
<evidence type="ECO:0000313" key="8">
    <source>
        <dbReference type="EMBL" id="MBA8824980.1"/>
    </source>
</evidence>
<evidence type="ECO:0000256" key="5">
    <source>
        <dbReference type="ARBA" id="ARBA00023004"/>
    </source>
</evidence>
<dbReference type="GO" id="GO:0005506">
    <property type="term" value="F:iron ion binding"/>
    <property type="evidence" value="ECO:0007669"/>
    <property type="project" value="InterPro"/>
</dbReference>
<dbReference type="PROSITE" id="PS00086">
    <property type="entry name" value="CYTOCHROME_P450"/>
    <property type="match status" value="1"/>
</dbReference>
<accession>A0A839DVQ0</accession>
<keyword evidence="9" id="KW-1185">Reference proteome</keyword>
<keyword evidence="5 7" id="KW-0408">Iron</keyword>
<reference evidence="8 9" key="1">
    <citation type="submission" date="2020-07" db="EMBL/GenBank/DDBJ databases">
        <title>Sequencing the genomes of 1000 actinobacteria strains.</title>
        <authorList>
            <person name="Klenk H.-P."/>
        </authorList>
    </citation>
    <scope>NUCLEOTIDE SEQUENCE [LARGE SCALE GENOMIC DNA]</scope>
    <source>
        <strain evidence="8 9">DSM 45975</strain>
    </source>
</reference>
<dbReference type="Pfam" id="PF00067">
    <property type="entry name" value="p450"/>
    <property type="match status" value="2"/>
</dbReference>
<dbReference type="FunFam" id="1.10.630.10:FF:000018">
    <property type="entry name" value="Cytochrome P450 monooxygenase"/>
    <property type="match status" value="1"/>
</dbReference>